<dbReference type="GO" id="GO:0030245">
    <property type="term" value="P:cellulose catabolic process"/>
    <property type="evidence" value="ECO:0007669"/>
    <property type="project" value="UniProtKB-KW"/>
</dbReference>
<keyword evidence="6 10" id="KW-0326">Glycosidase</keyword>
<keyword evidence="9" id="KW-0732">Signal</keyword>
<evidence type="ECO:0000256" key="9">
    <source>
        <dbReference type="SAM" id="SignalP"/>
    </source>
</evidence>
<dbReference type="AlphaFoldDB" id="A0A7Y9IX04"/>
<dbReference type="EMBL" id="JACBYR010000001">
    <property type="protein sequence ID" value="NYE84626.1"/>
    <property type="molecule type" value="Genomic_DNA"/>
</dbReference>
<keyword evidence="7" id="KW-0624">Polysaccharide degradation</keyword>
<evidence type="ECO:0000256" key="8">
    <source>
        <dbReference type="SAM" id="MobiDB-lite"/>
    </source>
</evidence>
<dbReference type="GO" id="GO:0008810">
    <property type="term" value="F:cellulase activity"/>
    <property type="evidence" value="ECO:0007669"/>
    <property type="project" value="UniProtKB-EC"/>
</dbReference>
<protein>
    <recommendedName>
        <fullName evidence="3">cellulase</fullName>
        <ecNumber evidence="3">3.2.1.4</ecNumber>
    </recommendedName>
</protein>
<evidence type="ECO:0000313" key="11">
    <source>
        <dbReference type="Proteomes" id="UP000542125"/>
    </source>
</evidence>
<reference evidence="10 11" key="1">
    <citation type="submission" date="2020-07" db="EMBL/GenBank/DDBJ databases">
        <title>Genomic Encyclopedia of Type Strains, Phase IV (KMG-V): Genome sequencing to study the core and pangenomes of soil and plant-associated prokaryotes.</title>
        <authorList>
            <person name="Whitman W."/>
        </authorList>
    </citation>
    <scope>NUCLEOTIDE SEQUENCE [LARGE SCALE GENOMIC DNA]</scope>
    <source>
        <strain evidence="10 11">SAS40</strain>
    </source>
</reference>
<dbReference type="Gene3D" id="1.50.10.10">
    <property type="match status" value="1"/>
</dbReference>
<dbReference type="Pfam" id="PF01270">
    <property type="entry name" value="Glyco_hydro_8"/>
    <property type="match status" value="2"/>
</dbReference>
<feature type="chain" id="PRO_5030882068" description="cellulase" evidence="9">
    <location>
        <begin position="24"/>
        <end position="460"/>
    </location>
</feature>
<keyword evidence="7" id="KW-0119">Carbohydrate metabolism</keyword>
<dbReference type="InterPro" id="IPR008928">
    <property type="entry name" value="6-hairpin_glycosidase_sf"/>
</dbReference>
<evidence type="ECO:0000256" key="1">
    <source>
        <dbReference type="ARBA" id="ARBA00000966"/>
    </source>
</evidence>
<gene>
    <name evidence="10" type="ORF">FHW18_003897</name>
</gene>
<evidence type="ECO:0000256" key="2">
    <source>
        <dbReference type="ARBA" id="ARBA00009209"/>
    </source>
</evidence>
<keyword evidence="11" id="KW-1185">Reference proteome</keyword>
<dbReference type="PRINTS" id="PR00735">
    <property type="entry name" value="GLHYDRLASE8"/>
</dbReference>
<dbReference type="RefSeq" id="WP_179588295.1">
    <property type="nucleotide sequence ID" value="NZ_JACBYR010000001.1"/>
</dbReference>
<comment type="similarity">
    <text evidence="2">Belongs to the glycosyl hydrolase 8 (cellulase D) family.</text>
</comment>
<dbReference type="EC" id="3.2.1.4" evidence="3"/>
<evidence type="ECO:0000256" key="3">
    <source>
        <dbReference type="ARBA" id="ARBA00012601"/>
    </source>
</evidence>
<sequence length="460" mass="48355">MRHLLARAALAATALGLSWTAQAAGAPASAAPGQDNGGSLPAASCTTPWPMYQTFLDRFLQADGRVIDPSVPQMHTTSEGQSYGMMFALVANDPATFERLWRWSVANLAGGDIASRLPAWQWGLKPDGTWGVLDPNAASDADLWYAYALLEAGRVWKRDDYLRDARTLMTRVAREEVADLPGLGKMLLPGPMGFQRGGPTGAAPNGAGSNGAGSNGNGSNGTGPAGAGGPNHGAAGMAAASPILWRLNPSYMPVPVLRRLAAEDRQGPWTAIATATAKLVAQSSPKGYVPDWVAYTATPGMPPDTPAGAVVVDPDKGDVGSYDAIRTYLWAGMTPPADPLAGPMLRALAGMTAGTLPSGVPPESARALTGAVQGSGPVGFSAALLPYFTANGQTRLLAAQRDRVQAQFFNSTLPPQAMPRYYDYVLGLFGTGWAEQRYRFLTTGKIQLRWENACPRATTR</sequence>
<feature type="compositionally biased region" description="Gly residues" evidence="8">
    <location>
        <begin position="208"/>
        <end position="230"/>
    </location>
</feature>
<keyword evidence="4 10" id="KW-0378">Hydrolase</keyword>
<evidence type="ECO:0000256" key="4">
    <source>
        <dbReference type="ARBA" id="ARBA00022801"/>
    </source>
</evidence>
<dbReference type="InterPro" id="IPR002037">
    <property type="entry name" value="Glyco_hydro_8"/>
</dbReference>
<evidence type="ECO:0000313" key="10">
    <source>
        <dbReference type="EMBL" id="NYE84626.1"/>
    </source>
</evidence>
<accession>A0A7Y9IX04</accession>
<feature type="region of interest" description="Disordered" evidence="8">
    <location>
        <begin position="194"/>
        <end position="230"/>
    </location>
</feature>
<dbReference type="InterPro" id="IPR012341">
    <property type="entry name" value="6hp_glycosidase-like_sf"/>
</dbReference>
<feature type="signal peptide" evidence="9">
    <location>
        <begin position="1"/>
        <end position="23"/>
    </location>
</feature>
<keyword evidence="5" id="KW-0136">Cellulose degradation</keyword>
<dbReference type="SUPFAM" id="SSF48208">
    <property type="entry name" value="Six-hairpin glycosidases"/>
    <property type="match status" value="1"/>
</dbReference>
<name>A0A7Y9IX04_9BURK</name>
<dbReference type="Proteomes" id="UP000542125">
    <property type="component" value="Unassembled WGS sequence"/>
</dbReference>
<comment type="caution">
    <text evidence="10">The sequence shown here is derived from an EMBL/GenBank/DDBJ whole genome shotgun (WGS) entry which is preliminary data.</text>
</comment>
<evidence type="ECO:0000256" key="5">
    <source>
        <dbReference type="ARBA" id="ARBA00023001"/>
    </source>
</evidence>
<proteinExistence type="inferred from homology"/>
<organism evidence="10 11">
    <name type="scientific">Pigmentiphaga litoralis</name>
    <dbReference type="NCBI Taxonomy" id="516702"/>
    <lineage>
        <taxon>Bacteria</taxon>
        <taxon>Pseudomonadati</taxon>
        <taxon>Pseudomonadota</taxon>
        <taxon>Betaproteobacteria</taxon>
        <taxon>Burkholderiales</taxon>
        <taxon>Alcaligenaceae</taxon>
        <taxon>Pigmentiphaga</taxon>
    </lineage>
</organism>
<comment type="catalytic activity">
    <reaction evidence="1">
        <text>Endohydrolysis of (1-&gt;4)-beta-D-glucosidic linkages in cellulose, lichenin and cereal beta-D-glucans.</text>
        <dbReference type="EC" id="3.2.1.4"/>
    </reaction>
</comment>
<evidence type="ECO:0000256" key="7">
    <source>
        <dbReference type="ARBA" id="ARBA00023326"/>
    </source>
</evidence>
<evidence type="ECO:0000256" key="6">
    <source>
        <dbReference type="ARBA" id="ARBA00023295"/>
    </source>
</evidence>